<evidence type="ECO:0000313" key="2">
    <source>
        <dbReference type="EMBL" id="SDB01716.1"/>
    </source>
</evidence>
<dbReference type="Proteomes" id="UP000182508">
    <property type="component" value="Unassembled WGS sequence"/>
</dbReference>
<evidence type="ECO:0000313" key="3">
    <source>
        <dbReference type="Proteomes" id="UP000182508"/>
    </source>
</evidence>
<gene>
    <name evidence="2" type="ORF">SAMN02910293_00060</name>
</gene>
<feature type="domain" description="IrrE N-terminal-like" evidence="1">
    <location>
        <begin position="74"/>
        <end position="162"/>
    </location>
</feature>
<dbReference type="PANTHER" id="PTHR43236">
    <property type="entry name" value="ANTITOXIN HIGA1"/>
    <property type="match status" value="1"/>
</dbReference>
<reference evidence="2 3" key="1">
    <citation type="submission" date="2016-10" db="EMBL/GenBank/DDBJ databases">
        <authorList>
            <person name="de Groot N.N."/>
        </authorList>
    </citation>
    <scope>NUCLEOTIDE SEQUENCE [LARGE SCALE GENOMIC DNA]</scope>
    <source>
        <strain evidence="2 3">A-4</strain>
    </source>
</reference>
<dbReference type="PANTHER" id="PTHR43236:SF2">
    <property type="entry name" value="BLL0069 PROTEIN"/>
    <property type="match status" value="1"/>
</dbReference>
<dbReference type="Pfam" id="PF06114">
    <property type="entry name" value="Peptidase_M78"/>
    <property type="match status" value="1"/>
</dbReference>
<evidence type="ECO:0000259" key="1">
    <source>
        <dbReference type="Pfam" id="PF06114"/>
    </source>
</evidence>
<protein>
    <recommendedName>
        <fullName evidence="1">IrrE N-terminal-like domain-containing protein</fullName>
    </recommendedName>
</protein>
<dbReference type="AlphaFoldDB" id="A0A1G6A0E9"/>
<dbReference type="Gene3D" id="1.10.10.2910">
    <property type="match status" value="1"/>
</dbReference>
<organism evidence="2 3">
    <name type="scientific">Streptococcus henryi</name>
    <dbReference type="NCBI Taxonomy" id="439219"/>
    <lineage>
        <taxon>Bacteria</taxon>
        <taxon>Bacillati</taxon>
        <taxon>Bacillota</taxon>
        <taxon>Bacilli</taxon>
        <taxon>Lactobacillales</taxon>
        <taxon>Streptococcaceae</taxon>
        <taxon>Streptococcus</taxon>
    </lineage>
</organism>
<name>A0A1G6A0E9_9STRE</name>
<dbReference type="InterPro" id="IPR010359">
    <property type="entry name" value="IrrE_HExxH"/>
</dbReference>
<dbReference type="InterPro" id="IPR052345">
    <property type="entry name" value="Rad_response_metalloprotease"/>
</dbReference>
<dbReference type="EMBL" id="FMXP01000002">
    <property type="protein sequence ID" value="SDB01716.1"/>
    <property type="molecule type" value="Genomic_DNA"/>
</dbReference>
<keyword evidence="3" id="KW-1185">Reference proteome</keyword>
<sequence>MKMDYQKIYQQISKKAHTEIYHFMKMNQISANDYIFQTYFDFIVKKYKIKILEHYTLDSLILGITMIDEYGISISYDENSIPTRQNFTKCHEIGHLVLEHEGTTFTEINNSNKKDEIEADFFSSFVLIPDIVLFHKIVNQNNNFSTICQELQISQEAFKYRLINFLQYQTKLPRNIAEKYTKDYRFKNNSSNLIAIFNDYKSAIINSYQSVRIDSYLQAINLIQKNDFVTQLDYTQLNNKDVQEKLLKQNNIKVWSYYNKGKTLWYAWNTDKLTDIEAKQKAKLIHTLKLL</sequence>
<dbReference type="RefSeq" id="WP_074484895.1">
    <property type="nucleotide sequence ID" value="NZ_FMXP01000002.1"/>
</dbReference>
<proteinExistence type="predicted"/>
<accession>A0A1G6A0E9</accession>